<evidence type="ECO:0000313" key="1">
    <source>
        <dbReference type="EMBL" id="EDX75088.1"/>
    </source>
</evidence>
<sequence>MERNRTYVSVSHPLSRSNSLIENGTVAYPTRRETIKTLNYELEHLAKRLFNQ</sequence>
<name>B4VSG8_9CYAN</name>
<dbReference type="AlphaFoldDB" id="B4VSG8"/>
<accession>B4VSG8</accession>
<dbReference type="EMBL" id="DS989850">
    <property type="protein sequence ID" value="EDX75088.1"/>
    <property type="molecule type" value="Genomic_DNA"/>
</dbReference>
<reference evidence="1 2" key="1">
    <citation type="submission" date="2008-07" db="EMBL/GenBank/DDBJ databases">
        <authorList>
            <person name="Tandeau de Marsac N."/>
            <person name="Ferriera S."/>
            <person name="Johnson J."/>
            <person name="Kravitz S."/>
            <person name="Beeson K."/>
            <person name="Sutton G."/>
            <person name="Rogers Y.-H."/>
            <person name="Friedman R."/>
            <person name="Frazier M."/>
            <person name="Venter J.C."/>
        </authorList>
    </citation>
    <scope>NUCLEOTIDE SEQUENCE [LARGE SCALE GENOMIC DNA]</scope>
    <source>
        <strain evidence="1 2">PCC 7420</strain>
    </source>
</reference>
<protein>
    <submittedName>
        <fullName evidence="1">Uncharacterized protein</fullName>
    </submittedName>
</protein>
<organism evidence="1 2">
    <name type="scientific">Coleofasciculus chthonoplastes PCC 7420</name>
    <dbReference type="NCBI Taxonomy" id="118168"/>
    <lineage>
        <taxon>Bacteria</taxon>
        <taxon>Bacillati</taxon>
        <taxon>Cyanobacteriota</taxon>
        <taxon>Cyanophyceae</taxon>
        <taxon>Coleofasciculales</taxon>
        <taxon>Coleofasciculaceae</taxon>
        <taxon>Coleofasciculus</taxon>
    </lineage>
</organism>
<dbReference type="HOGENOM" id="CLU_3078693_0_0_3"/>
<proteinExistence type="predicted"/>
<dbReference type="RefSeq" id="WP_006101363.1">
    <property type="nucleotide sequence ID" value="NZ_DS989850.1"/>
</dbReference>
<dbReference type="STRING" id="118168.MC7420_2092"/>
<gene>
    <name evidence="1" type="ORF">MC7420_2092</name>
</gene>
<dbReference type="Proteomes" id="UP000003835">
    <property type="component" value="Unassembled WGS sequence"/>
</dbReference>
<evidence type="ECO:0000313" key="2">
    <source>
        <dbReference type="Proteomes" id="UP000003835"/>
    </source>
</evidence>
<keyword evidence="2" id="KW-1185">Reference proteome</keyword>